<dbReference type="Proteomes" id="UP001169069">
    <property type="component" value="Unassembled WGS sequence"/>
</dbReference>
<gene>
    <name evidence="1" type="ORF">PGH07_05930</name>
</gene>
<evidence type="ECO:0000313" key="1">
    <source>
        <dbReference type="EMBL" id="MDM5271707.1"/>
    </source>
</evidence>
<reference evidence="1" key="1">
    <citation type="submission" date="2023-01" db="EMBL/GenBank/DDBJ databases">
        <title>Sulfurovum sp. zt1-1 genome assembly.</title>
        <authorList>
            <person name="Wang J."/>
        </authorList>
    </citation>
    <scope>NUCLEOTIDE SEQUENCE</scope>
    <source>
        <strain evidence="1">Zt1-1</strain>
    </source>
</reference>
<comment type="caution">
    <text evidence="1">The sequence shown here is derived from an EMBL/GenBank/DDBJ whole genome shotgun (WGS) entry which is preliminary data.</text>
</comment>
<dbReference type="RefSeq" id="WP_289413406.1">
    <property type="nucleotide sequence ID" value="NZ_JAQIBD010000002.1"/>
</dbReference>
<protein>
    <submittedName>
        <fullName evidence="1">Uncharacterized protein</fullName>
    </submittedName>
</protein>
<keyword evidence="2" id="KW-1185">Reference proteome</keyword>
<organism evidence="1 2">
    <name type="scientific">Sulfurovum zhangzhouensis</name>
    <dbReference type="NCBI Taxonomy" id="3019067"/>
    <lineage>
        <taxon>Bacteria</taxon>
        <taxon>Pseudomonadati</taxon>
        <taxon>Campylobacterota</taxon>
        <taxon>Epsilonproteobacteria</taxon>
        <taxon>Campylobacterales</taxon>
        <taxon>Sulfurovaceae</taxon>
        <taxon>Sulfurovum</taxon>
    </lineage>
</organism>
<name>A0ABT7QY00_9BACT</name>
<dbReference type="EMBL" id="JAQIBD010000002">
    <property type="protein sequence ID" value="MDM5271707.1"/>
    <property type="molecule type" value="Genomic_DNA"/>
</dbReference>
<evidence type="ECO:0000313" key="2">
    <source>
        <dbReference type="Proteomes" id="UP001169069"/>
    </source>
</evidence>
<proteinExistence type="predicted"/>
<accession>A0ABT7QY00</accession>
<sequence>MTLIELFSDYIRNKKSLKLYVQERKNYHTRGEFNDETLIEAEEYLQKLKQEEPKIYDLMYETLEQYYEEDCGHYVEYPLNFIRQILRIYRNHIPAEKVYENYREGLKHHYCDA</sequence>